<evidence type="ECO:0000259" key="16">
    <source>
        <dbReference type="PROSITE" id="PS51384"/>
    </source>
</evidence>
<reference evidence="17" key="1">
    <citation type="submission" date="2022-07" db="EMBL/GenBank/DDBJ databases">
        <title>Genome Sequence of Leucocoprinus birnbaumii.</title>
        <authorList>
            <person name="Buettner E."/>
        </authorList>
    </citation>
    <scope>NUCLEOTIDE SEQUENCE</scope>
    <source>
        <strain evidence="17">VT141</strain>
    </source>
</reference>
<feature type="transmembrane region" description="Helical" evidence="15">
    <location>
        <begin position="243"/>
        <end position="262"/>
    </location>
</feature>
<evidence type="ECO:0000256" key="9">
    <source>
        <dbReference type="ARBA" id="ARBA00023002"/>
    </source>
</evidence>
<dbReference type="Gene3D" id="3.40.50.80">
    <property type="entry name" value="Nucleotide-binding domain of ferredoxin-NADP reductase (FNR) module"/>
    <property type="match status" value="1"/>
</dbReference>
<dbReference type="GO" id="GO:0006826">
    <property type="term" value="P:iron ion transport"/>
    <property type="evidence" value="ECO:0007669"/>
    <property type="project" value="UniProtKB-ARBA"/>
</dbReference>
<name>A0AAD5VY84_9AGAR</name>
<dbReference type="PANTHER" id="PTHR32361:SF9">
    <property type="entry name" value="FERRIC REDUCTASE TRANSMEMBRANE COMPONENT 3-RELATED"/>
    <property type="match status" value="1"/>
</dbReference>
<feature type="domain" description="FAD-binding FR-type" evidence="16">
    <location>
        <begin position="283"/>
        <end position="414"/>
    </location>
</feature>
<evidence type="ECO:0000256" key="13">
    <source>
        <dbReference type="ARBA" id="ARBA00048483"/>
    </source>
</evidence>
<dbReference type="EC" id="1.16.1.9" evidence="3"/>
<dbReference type="SFLD" id="SFLDG01168">
    <property type="entry name" value="Ferric_reductase_subgroup_(FRE"/>
    <property type="match status" value="1"/>
</dbReference>
<dbReference type="EMBL" id="JANIEX010000106">
    <property type="protein sequence ID" value="KAJ3573341.1"/>
    <property type="molecule type" value="Genomic_DNA"/>
</dbReference>
<gene>
    <name evidence="17" type="ORF">NP233_g2490</name>
</gene>
<feature type="transmembrane region" description="Helical" evidence="15">
    <location>
        <begin position="29"/>
        <end position="53"/>
    </location>
</feature>
<evidence type="ECO:0000256" key="15">
    <source>
        <dbReference type="SAM" id="Phobius"/>
    </source>
</evidence>
<proteinExistence type="inferred from homology"/>
<dbReference type="Pfam" id="PF01794">
    <property type="entry name" value="Ferric_reduct"/>
    <property type="match status" value="1"/>
</dbReference>
<evidence type="ECO:0000256" key="10">
    <source>
        <dbReference type="ARBA" id="ARBA00023065"/>
    </source>
</evidence>
<evidence type="ECO:0000256" key="8">
    <source>
        <dbReference type="ARBA" id="ARBA00022989"/>
    </source>
</evidence>
<keyword evidence="9" id="KW-0560">Oxidoreductase</keyword>
<evidence type="ECO:0000256" key="2">
    <source>
        <dbReference type="ARBA" id="ARBA00006278"/>
    </source>
</evidence>
<feature type="transmembrane region" description="Helical" evidence="15">
    <location>
        <begin position="214"/>
        <end position="236"/>
    </location>
</feature>
<evidence type="ECO:0000313" key="17">
    <source>
        <dbReference type="EMBL" id="KAJ3573341.1"/>
    </source>
</evidence>
<dbReference type="CDD" id="cd06186">
    <property type="entry name" value="NOX_Duox_like_FAD_NADP"/>
    <property type="match status" value="1"/>
</dbReference>
<dbReference type="SFLD" id="SFLDS00052">
    <property type="entry name" value="Ferric_Reductase_Domain"/>
    <property type="match status" value="1"/>
</dbReference>
<evidence type="ECO:0000256" key="14">
    <source>
        <dbReference type="SAM" id="MobiDB-lite"/>
    </source>
</evidence>
<dbReference type="GO" id="GO:0005886">
    <property type="term" value="C:plasma membrane"/>
    <property type="evidence" value="ECO:0007669"/>
    <property type="project" value="UniProtKB-SubCell"/>
</dbReference>
<sequence>MSVFHNRASSSAADRLIRDQKQQEKVAQLWIFIGCVLGFLTLTNLLCTLLSYIRERSPARPSLEEHTTDKEKLASGATPNFWMRCVTALTTAYKIFSFRLVVPIGFGGSLLFSEMTFICVYIASLFIWLLVDTRDLFVMFYEDRAAHLASCQLPLIVALAGKNNIISFLTGVGHEKLNILHRAASRTILILLWFHALNRILNGLPPQFDFTHDWVVAGAVGLGALTLAAVLSLGPVRKAAFELFLFSHLILIFVFLVAGFYHARSPGFGNYIWPALMLWVLDRVSRAARVIWNNRLWVMRESTYSSASIELVSSDTIRLTLTRRFRWRPGQHAYIILPSISRLPFEAHPFTIASIPAQSRTGNDTSSGDSTVVFLIRGRTGMTARLRRFAGRENNSTITIPALVDGPYGCPPDLLMYSTSVLIAGGSGVSYTLPLLLNLLRSRSDGSGQVRRIVFLWAIRETEHLEWISKILSDALEPIPPTLSVEPRIYITGSKAPTFPPLSMKPTTPTGQIATTELSSSSSVNNSNPEIVEEEKSTDLPAYSLLKIIHGRPSIRKVLHDEISASTGSVSVDVAGPASLSESVRKALSTGVASPQAAFRGMPSVTLHVEKFGM</sequence>
<keyword evidence="5" id="KW-1003">Cell membrane</keyword>
<organism evidence="17 18">
    <name type="scientific">Leucocoprinus birnbaumii</name>
    <dbReference type="NCBI Taxonomy" id="56174"/>
    <lineage>
        <taxon>Eukaryota</taxon>
        <taxon>Fungi</taxon>
        <taxon>Dikarya</taxon>
        <taxon>Basidiomycota</taxon>
        <taxon>Agaricomycotina</taxon>
        <taxon>Agaricomycetes</taxon>
        <taxon>Agaricomycetidae</taxon>
        <taxon>Agaricales</taxon>
        <taxon>Agaricineae</taxon>
        <taxon>Agaricaceae</taxon>
        <taxon>Leucocoprinus</taxon>
    </lineage>
</organism>
<dbReference type="SUPFAM" id="SSF52343">
    <property type="entry name" value="Ferredoxin reductase-like, C-terminal NADP-linked domain"/>
    <property type="match status" value="1"/>
</dbReference>
<dbReference type="InterPro" id="IPR051410">
    <property type="entry name" value="Ferric/Cupric_Reductase"/>
</dbReference>
<dbReference type="Pfam" id="PF08030">
    <property type="entry name" value="NAD_binding_6"/>
    <property type="match status" value="1"/>
</dbReference>
<dbReference type="SUPFAM" id="SSF63380">
    <property type="entry name" value="Riboflavin synthase domain-like"/>
    <property type="match status" value="1"/>
</dbReference>
<keyword evidence="12" id="KW-0325">Glycoprotein</keyword>
<accession>A0AAD5VY84</accession>
<dbReference type="InterPro" id="IPR013130">
    <property type="entry name" value="Fe3_Rdtase_TM_dom"/>
</dbReference>
<feature type="compositionally biased region" description="Low complexity" evidence="14">
    <location>
        <begin position="519"/>
        <end position="528"/>
    </location>
</feature>
<comment type="subcellular location">
    <subcellularLocation>
        <location evidence="1">Cell membrane</location>
        <topology evidence="1">Multi-pass membrane protein</topology>
    </subcellularLocation>
</comment>
<protein>
    <recommendedName>
        <fullName evidence="3">ferric-chelate reductase (NADPH)</fullName>
        <ecNumber evidence="3">1.16.1.9</ecNumber>
    </recommendedName>
</protein>
<dbReference type="Pfam" id="PF08022">
    <property type="entry name" value="FAD_binding_8"/>
    <property type="match status" value="1"/>
</dbReference>
<evidence type="ECO:0000256" key="7">
    <source>
        <dbReference type="ARBA" id="ARBA00022982"/>
    </source>
</evidence>
<keyword evidence="8 15" id="KW-1133">Transmembrane helix</keyword>
<dbReference type="PANTHER" id="PTHR32361">
    <property type="entry name" value="FERRIC/CUPRIC REDUCTASE TRANSMEMBRANE COMPONENT"/>
    <property type="match status" value="1"/>
</dbReference>
<dbReference type="InterPro" id="IPR039261">
    <property type="entry name" value="FNR_nucleotide-bd"/>
</dbReference>
<comment type="catalytic activity">
    <reaction evidence="13">
        <text>2 a Fe(II)-siderophore + NADP(+) + H(+) = 2 a Fe(III)-siderophore + NADPH</text>
        <dbReference type="Rhea" id="RHEA:28795"/>
        <dbReference type="Rhea" id="RHEA-COMP:11342"/>
        <dbReference type="Rhea" id="RHEA-COMP:11344"/>
        <dbReference type="ChEBI" id="CHEBI:15378"/>
        <dbReference type="ChEBI" id="CHEBI:29033"/>
        <dbReference type="ChEBI" id="CHEBI:29034"/>
        <dbReference type="ChEBI" id="CHEBI:57783"/>
        <dbReference type="ChEBI" id="CHEBI:58349"/>
        <dbReference type="EC" id="1.16.1.9"/>
    </reaction>
</comment>
<dbReference type="GO" id="GO:0006879">
    <property type="term" value="P:intracellular iron ion homeostasis"/>
    <property type="evidence" value="ECO:0007669"/>
    <property type="project" value="TreeGrafter"/>
</dbReference>
<evidence type="ECO:0000256" key="3">
    <source>
        <dbReference type="ARBA" id="ARBA00012668"/>
    </source>
</evidence>
<dbReference type="InterPro" id="IPR017938">
    <property type="entry name" value="Riboflavin_synthase-like_b-brl"/>
</dbReference>
<evidence type="ECO:0000256" key="11">
    <source>
        <dbReference type="ARBA" id="ARBA00023136"/>
    </source>
</evidence>
<dbReference type="AlphaFoldDB" id="A0AAD5VY84"/>
<keyword evidence="6 15" id="KW-0812">Transmembrane</keyword>
<dbReference type="InterPro" id="IPR013112">
    <property type="entry name" value="FAD-bd_8"/>
</dbReference>
<feature type="region of interest" description="Disordered" evidence="14">
    <location>
        <begin position="514"/>
        <end position="534"/>
    </location>
</feature>
<evidence type="ECO:0000256" key="5">
    <source>
        <dbReference type="ARBA" id="ARBA00022475"/>
    </source>
</evidence>
<dbReference type="InterPro" id="IPR017927">
    <property type="entry name" value="FAD-bd_FR_type"/>
</dbReference>
<comment type="similarity">
    <text evidence="2">Belongs to the ferric reductase (FRE) family.</text>
</comment>
<dbReference type="GO" id="GO:0052851">
    <property type="term" value="F:ferric-chelate reductase (NADPH) activity"/>
    <property type="evidence" value="ECO:0007669"/>
    <property type="project" value="UniProtKB-EC"/>
</dbReference>
<dbReference type="GO" id="GO:0015677">
    <property type="term" value="P:copper ion import"/>
    <property type="evidence" value="ECO:0007669"/>
    <property type="project" value="TreeGrafter"/>
</dbReference>
<dbReference type="PROSITE" id="PS51384">
    <property type="entry name" value="FAD_FR"/>
    <property type="match status" value="1"/>
</dbReference>
<keyword evidence="4" id="KW-0813">Transport</keyword>
<feature type="transmembrane region" description="Helical" evidence="15">
    <location>
        <begin position="108"/>
        <end position="131"/>
    </location>
</feature>
<evidence type="ECO:0000313" key="18">
    <source>
        <dbReference type="Proteomes" id="UP001213000"/>
    </source>
</evidence>
<evidence type="ECO:0000256" key="1">
    <source>
        <dbReference type="ARBA" id="ARBA00004651"/>
    </source>
</evidence>
<dbReference type="InterPro" id="IPR013121">
    <property type="entry name" value="Fe_red_NAD-bd_6"/>
</dbReference>
<keyword evidence="11 15" id="KW-0472">Membrane</keyword>
<keyword evidence="18" id="KW-1185">Reference proteome</keyword>
<dbReference type="Proteomes" id="UP001213000">
    <property type="component" value="Unassembled WGS sequence"/>
</dbReference>
<evidence type="ECO:0000256" key="4">
    <source>
        <dbReference type="ARBA" id="ARBA00022448"/>
    </source>
</evidence>
<comment type="caution">
    <text evidence="17">The sequence shown here is derived from an EMBL/GenBank/DDBJ whole genome shotgun (WGS) entry which is preliminary data.</text>
</comment>
<evidence type="ECO:0000256" key="6">
    <source>
        <dbReference type="ARBA" id="ARBA00022692"/>
    </source>
</evidence>
<evidence type="ECO:0000256" key="12">
    <source>
        <dbReference type="ARBA" id="ARBA00023180"/>
    </source>
</evidence>
<keyword evidence="7" id="KW-0249">Electron transport</keyword>
<keyword evidence="10" id="KW-0406">Ion transport</keyword>
<feature type="transmembrane region" description="Helical" evidence="15">
    <location>
        <begin position="81"/>
        <end position="102"/>
    </location>
</feature>